<evidence type="ECO:0000313" key="2">
    <source>
        <dbReference type="EMBL" id="KAF6422655.1"/>
    </source>
</evidence>
<organism evidence="2 3">
    <name type="scientific">Rousettus aegyptiacus</name>
    <name type="common">Egyptian fruit bat</name>
    <name type="synonym">Pteropus aegyptiacus</name>
    <dbReference type="NCBI Taxonomy" id="9407"/>
    <lineage>
        <taxon>Eukaryota</taxon>
        <taxon>Metazoa</taxon>
        <taxon>Chordata</taxon>
        <taxon>Craniata</taxon>
        <taxon>Vertebrata</taxon>
        <taxon>Euteleostomi</taxon>
        <taxon>Mammalia</taxon>
        <taxon>Eutheria</taxon>
        <taxon>Laurasiatheria</taxon>
        <taxon>Chiroptera</taxon>
        <taxon>Yinpterochiroptera</taxon>
        <taxon>Pteropodoidea</taxon>
        <taxon>Pteropodidae</taxon>
        <taxon>Rousettinae</taxon>
        <taxon>Rousettus</taxon>
    </lineage>
</organism>
<feature type="compositionally biased region" description="Polar residues" evidence="1">
    <location>
        <begin position="98"/>
        <end position="109"/>
    </location>
</feature>
<proteinExistence type="predicted"/>
<gene>
    <name evidence="2" type="ORF">HJG63_008497</name>
</gene>
<name>A0A7J8DHY3_ROUAE</name>
<evidence type="ECO:0000256" key="1">
    <source>
        <dbReference type="SAM" id="MobiDB-lite"/>
    </source>
</evidence>
<keyword evidence="3" id="KW-1185">Reference proteome</keyword>
<dbReference type="Proteomes" id="UP000593571">
    <property type="component" value="Unassembled WGS sequence"/>
</dbReference>
<protein>
    <submittedName>
        <fullName evidence="2">Uncharacterized protein</fullName>
    </submittedName>
</protein>
<sequence>MTTDLVPYNANVLSHSPGSQKPDMGLPGVEPGQGCVPFRTQGEIWLLRLSGFQRPPAFCSSWSPLHLRSQRQTSHCTLTPLPPSSPQKKPCDHAGPTWRTQDNLPSQNPEWRLQDPLAVKRNILAVPGG</sequence>
<feature type="region of interest" description="Disordered" evidence="1">
    <location>
        <begin position="79"/>
        <end position="110"/>
    </location>
</feature>
<comment type="caution">
    <text evidence="2">The sequence shown here is derived from an EMBL/GenBank/DDBJ whole genome shotgun (WGS) entry which is preliminary data.</text>
</comment>
<accession>A0A7J8DHY3</accession>
<dbReference type="AlphaFoldDB" id="A0A7J8DHY3"/>
<reference evidence="2 3" key="1">
    <citation type="journal article" date="2020" name="Nature">
        <title>Six reference-quality genomes reveal evolution of bat adaptations.</title>
        <authorList>
            <person name="Jebb D."/>
            <person name="Huang Z."/>
            <person name="Pippel M."/>
            <person name="Hughes G.M."/>
            <person name="Lavrichenko K."/>
            <person name="Devanna P."/>
            <person name="Winkler S."/>
            <person name="Jermiin L.S."/>
            <person name="Skirmuntt E.C."/>
            <person name="Katzourakis A."/>
            <person name="Burkitt-Gray L."/>
            <person name="Ray D.A."/>
            <person name="Sullivan K.A.M."/>
            <person name="Roscito J.G."/>
            <person name="Kirilenko B.M."/>
            <person name="Davalos L.M."/>
            <person name="Corthals A.P."/>
            <person name="Power M.L."/>
            <person name="Jones G."/>
            <person name="Ransome R.D."/>
            <person name="Dechmann D.K.N."/>
            <person name="Locatelli A.G."/>
            <person name="Puechmaille S.J."/>
            <person name="Fedrigo O."/>
            <person name="Jarvis E.D."/>
            <person name="Hiller M."/>
            <person name="Vernes S.C."/>
            <person name="Myers E.W."/>
            <person name="Teeling E.C."/>
        </authorList>
    </citation>
    <scope>NUCLEOTIDE SEQUENCE [LARGE SCALE GENOMIC DNA]</scope>
    <source>
        <strain evidence="2">MRouAeg1</strain>
        <tissue evidence="2">Muscle</tissue>
    </source>
</reference>
<dbReference type="EMBL" id="JACASE010000012">
    <property type="protein sequence ID" value="KAF6422655.1"/>
    <property type="molecule type" value="Genomic_DNA"/>
</dbReference>
<evidence type="ECO:0000313" key="3">
    <source>
        <dbReference type="Proteomes" id="UP000593571"/>
    </source>
</evidence>